<reference evidence="4 5" key="1">
    <citation type="submission" date="2021-03" db="EMBL/GenBank/DDBJ databases">
        <title>Fibrella sp. HMF5036 genome sequencing and assembly.</title>
        <authorList>
            <person name="Kang H."/>
            <person name="Kim H."/>
            <person name="Bae S."/>
            <person name="Joh K."/>
        </authorList>
    </citation>
    <scope>NUCLEOTIDE SEQUENCE [LARGE SCALE GENOMIC DNA]</scope>
    <source>
        <strain evidence="4 5">HMF5036</strain>
    </source>
</reference>
<evidence type="ECO:0000313" key="5">
    <source>
        <dbReference type="Proteomes" id="UP000664795"/>
    </source>
</evidence>
<dbReference type="RefSeq" id="WP_207335988.1">
    <property type="nucleotide sequence ID" value="NZ_JAFMYU010000009.1"/>
</dbReference>
<dbReference type="AlphaFoldDB" id="A0A939K189"/>
<evidence type="ECO:0008006" key="6">
    <source>
        <dbReference type="Google" id="ProtNLM"/>
    </source>
</evidence>
<sequence>MAKQDNQPVYGPSLPTLPSLNGYHFTFKEEVGKDPKTQEISLHPHIPPGSSSSGVTLGPGYDMKERSPEEVRATLIGIGMSEERASAFSEGAGLEGKEAREWASDHRQLNITPAERIELFNVLIPQYEERAQTALNNFAQKNGLDPEDVKLANLDDRQRGALVDIEYNGGIRNFPMLTDAVIHNNWGAAAAEYTRVDGNGAPLGRNENYFNEFIYPGMRENYEQEQTLAKLGIQELDISKELPSESVTHDGLPHVDPHAVRADFDNHYGESLKDLYFGSQTNPDQFIIDNQSFQLNENNVPHTPDTLQNEILGQNQSSTYLDSQIPEHASHSPNYTNLTTLIENTSTEITTPAPTEPQYADLTGNGFQPTEPQYADLTGNGFQPTEPQYADLTGNGFQPT</sequence>
<keyword evidence="5" id="KW-1185">Reference proteome</keyword>
<evidence type="ECO:0000256" key="2">
    <source>
        <dbReference type="ARBA" id="ARBA00022638"/>
    </source>
</evidence>
<organism evidence="4 5">
    <name type="scientific">Fibrella aquatilis</name>
    <dbReference type="NCBI Taxonomy" id="2817059"/>
    <lineage>
        <taxon>Bacteria</taxon>
        <taxon>Pseudomonadati</taxon>
        <taxon>Bacteroidota</taxon>
        <taxon>Cytophagia</taxon>
        <taxon>Cytophagales</taxon>
        <taxon>Spirosomataceae</taxon>
        <taxon>Fibrella</taxon>
    </lineage>
</organism>
<feature type="non-terminal residue" evidence="4">
    <location>
        <position position="400"/>
    </location>
</feature>
<name>A0A939K189_9BACT</name>
<dbReference type="EMBL" id="JAFMYU010000009">
    <property type="protein sequence ID" value="MBO0932020.1"/>
    <property type="molecule type" value="Genomic_DNA"/>
</dbReference>
<gene>
    <name evidence="4" type="ORF">J2I48_13500</name>
</gene>
<evidence type="ECO:0000256" key="1">
    <source>
        <dbReference type="ARBA" id="ARBA00022529"/>
    </source>
</evidence>
<dbReference type="Proteomes" id="UP000664795">
    <property type="component" value="Unassembled WGS sequence"/>
</dbReference>
<dbReference type="Gene3D" id="1.10.530.40">
    <property type="match status" value="1"/>
</dbReference>
<feature type="region of interest" description="Disordered" evidence="3">
    <location>
        <begin position="381"/>
        <end position="400"/>
    </location>
</feature>
<keyword evidence="1" id="KW-0929">Antimicrobial</keyword>
<keyword evidence="2" id="KW-0081">Bacteriolytic enzyme</keyword>
<proteinExistence type="predicted"/>
<accession>A0A939K189</accession>
<dbReference type="GO" id="GO:0042742">
    <property type="term" value="P:defense response to bacterium"/>
    <property type="evidence" value="ECO:0007669"/>
    <property type="project" value="UniProtKB-KW"/>
</dbReference>
<dbReference type="GO" id="GO:0031640">
    <property type="term" value="P:killing of cells of another organism"/>
    <property type="evidence" value="ECO:0007669"/>
    <property type="project" value="UniProtKB-KW"/>
</dbReference>
<dbReference type="InterPro" id="IPR023347">
    <property type="entry name" value="Lysozyme_dom_sf"/>
</dbReference>
<evidence type="ECO:0000313" key="4">
    <source>
        <dbReference type="EMBL" id="MBO0932020.1"/>
    </source>
</evidence>
<dbReference type="GO" id="GO:0003796">
    <property type="term" value="F:lysozyme activity"/>
    <property type="evidence" value="ECO:0007669"/>
    <property type="project" value="InterPro"/>
</dbReference>
<protein>
    <recommendedName>
        <fullName evidence="6">Pesticin C-terminal domain-containing protein</fullName>
    </recommendedName>
</protein>
<evidence type="ECO:0000256" key="3">
    <source>
        <dbReference type="SAM" id="MobiDB-lite"/>
    </source>
</evidence>
<comment type="caution">
    <text evidence="4">The sequence shown here is derived from an EMBL/GenBank/DDBJ whole genome shotgun (WGS) entry which is preliminary data.</text>
</comment>